<name>A0A4R1HV97_PSEEN</name>
<dbReference type="SUPFAM" id="SSF55874">
    <property type="entry name" value="ATPase domain of HSP90 chaperone/DNA topoisomerase II/histidine kinase"/>
    <property type="match status" value="1"/>
</dbReference>
<dbReference type="InterPro" id="IPR036890">
    <property type="entry name" value="HATPase_C_sf"/>
</dbReference>
<dbReference type="InterPro" id="IPR036457">
    <property type="entry name" value="PPM-type-like_dom_sf"/>
</dbReference>
<evidence type="ECO:0000313" key="6">
    <source>
        <dbReference type="Proteomes" id="UP000295560"/>
    </source>
</evidence>
<keyword evidence="6" id="KW-1185">Reference proteome</keyword>
<dbReference type="Gene3D" id="3.30.565.10">
    <property type="entry name" value="Histidine kinase-like ATPase, C-terminal domain"/>
    <property type="match status" value="1"/>
</dbReference>
<dbReference type="Gene3D" id="3.30.450.40">
    <property type="match status" value="1"/>
</dbReference>
<dbReference type="Gene3D" id="3.60.40.10">
    <property type="entry name" value="PPM-type phosphatase domain"/>
    <property type="match status" value="1"/>
</dbReference>
<dbReference type="OrthoDB" id="118142at2"/>
<evidence type="ECO:0000256" key="1">
    <source>
        <dbReference type="ARBA" id="ARBA00022801"/>
    </source>
</evidence>
<dbReference type="Proteomes" id="UP000295560">
    <property type="component" value="Unassembled WGS sequence"/>
</dbReference>
<feature type="coiled-coil region" evidence="2">
    <location>
        <begin position="130"/>
        <end position="157"/>
    </location>
</feature>
<reference evidence="5 6" key="1">
    <citation type="submission" date="2019-03" db="EMBL/GenBank/DDBJ databases">
        <title>Sequencing the genomes of 1000 actinobacteria strains.</title>
        <authorList>
            <person name="Klenk H.-P."/>
        </authorList>
    </citation>
    <scope>NUCLEOTIDE SEQUENCE [LARGE SCALE GENOMIC DNA]</scope>
    <source>
        <strain evidence="5 6">DSM 44969</strain>
    </source>
</reference>
<organism evidence="5 6">
    <name type="scientific">Pseudonocardia endophytica</name>
    <dbReference type="NCBI Taxonomy" id="401976"/>
    <lineage>
        <taxon>Bacteria</taxon>
        <taxon>Bacillati</taxon>
        <taxon>Actinomycetota</taxon>
        <taxon>Actinomycetes</taxon>
        <taxon>Pseudonocardiales</taxon>
        <taxon>Pseudonocardiaceae</taxon>
        <taxon>Pseudonocardia</taxon>
    </lineage>
</organism>
<accession>A0A4R1HV97</accession>
<dbReference type="EMBL" id="SMFZ01000001">
    <property type="protein sequence ID" value="TCK26667.1"/>
    <property type="molecule type" value="Genomic_DNA"/>
</dbReference>
<proteinExistence type="predicted"/>
<sequence length="550" mass="59455">MAVLDRMRTLGRLGRSSALARRRSEIPSQRPPSDEPAPAPQVDIAPDDPLLDHLRRTASPVDLDTLDELGSPAVSALRKAGIVLVVPLVTAGELVGVLNLGPRRSEQGYSTDDRRLLDTLAGHAAPALRVGQLVREHEAEAREVERMEQELRVAQLIQQQFLPQELPALPGWTVQALYRPARTVGGDFYDFVALDDGRLMVVCGDVTDKGVPAALVMSSTHALLRENGPRLVSPGAVLARVNDLLCASIPEHMFVTCLVMVIDPADGRVVFANAGHNLPYLRGPDGGVRELRATGMPLGLLPGQTYDEVDDVVVAGESMLLHSDGLAEAHDAQRNLFGFGRVRRLVGATPGGRTLIDRCLSELAAFTGPGAEQEDDITLVTIERERRTSDDPRQEPGHAELTLHVPSDPGGERDVVDRVGEAALELGMAWDRVQRLRTAVGETVGNAMEHGNRHDPALTVDVAVYATDDGVEVHVSDRGGPFELSGPDPEPDLDAKLAEEQTPRGWGLFLVRHMVDAVDTLPAPDDDPERHTVVLTQALQDSDARPGRTR</sequence>
<protein>
    <submittedName>
        <fullName evidence="5">Serine phosphatase RsbU (Regulator of sigma subunit)</fullName>
    </submittedName>
</protein>
<gene>
    <name evidence="5" type="ORF">EV378_2508</name>
</gene>
<dbReference type="CDD" id="cd16936">
    <property type="entry name" value="HATPase_RsbW-like"/>
    <property type="match status" value="1"/>
</dbReference>
<keyword evidence="2" id="KW-0175">Coiled coil</keyword>
<feature type="compositionally biased region" description="Basic and acidic residues" evidence="3">
    <location>
        <begin position="385"/>
        <end position="398"/>
    </location>
</feature>
<dbReference type="InterPro" id="IPR003594">
    <property type="entry name" value="HATPase_dom"/>
</dbReference>
<dbReference type="PANTHER" id="PTHR43156:SF2">
    <property type="entry name" value="STAGE II SPORULATION PROTEIN E"/>
    <property type="match status" value="1"/>
</dbReference>
<dbReference type="AlphaFoldDB" id="A0A4R1HV97"/>
<evidence type="ECO:0000256" key="3">
    <source>
        <dbReference type="SAM" id="MobiDB-lite"/>
    </source>
</evidence>
<evidence type="ECO:0000313" key="5">
    <source>
        <dbReference type="EMBL" id="TCK26667.1"/>
    </source>
</evidence>
<dbReference type="PANTHER" id="PTHR43156">
    <property type="entry name" value="STAGE II SPORULATION PROTEIN E-RELATED"/>
    <property type="match status" value="1"/>
</dbReference>
<dbReference type="GO" id="GO:0016791">
    <property type="term" value="F:phosphatase activity"/>
    <property type="evidence" value="ECO:0007669"/>
    <property type="project" value="TreeGrafter"/>
</dbReference>
<evidence type="ECO:0000259" key="4">
    <source>
        <dbReference type="SMART" id="SM00331"/>
    </source>
</evidence>
<keyword evidence="1" id="KW-0378">Hydrolase</keyword>
<dbReference type="RefSeq" id="WP_132424241.1">
    <property type="nucleotide sequence ID" value="NZ_SMFZ01000001.1"/>
</dbReference>
<evidence type="ECO:0000256" key="2">
    <source>
        <dbReference type="SAM" id="Coils"/>
    </source>
</evidence>
<dbReference type="Pfam" id="PF07228">
    <property type="entry name" value="SpoIIE"/>
    <property type="match status" value="1"/>
</dbReference>
<feature type="region of interest" description="Disordered" evidence="3">
    <location>
        <begin position="385"/>
        <end position="413"/>
    </location>
</feature>
<dbReference type="InterPro" id="IPR003018">
    <property type="entry name" value="GAF"/>
</dbReference>
<dbReference type="SUPFAM" id="SSF55781">
    <property type="entry name" value="GAF domain-like"/>
    <property type="match status" value="1"/>
</dbReference>
<dbReference type="InterPro" id="IPR029016">
    <property type="entry name" value="GAF-like_dom_sf"/>
</dbReference>
<feature type="domain" description="PPM-type phosphatase" evidence="4">
    <location>
        <begin position="169"/>
        <end position="384"/>
    </location>
</feature>
<dbReference type="Pfam" id="PF13185">
    <property type="entry name" value="GAF_2"/>
    <property type="match status" value="1"/>
</dbReference>
<dbReference type="InterPro" id="IPR001932">
    <property type="entry name" value="PPM-type_phosphatase-like_dom"/>
</dbReference>
<comment type="caution">
    <text evidence="5">The sequence shown here is derived from an EMBL/GenBank/DDBJ whole genome shotgun (WGS) entry which is preliminary data.</text>
</comment>
<feature type="region of interest" description="Disordered" evidence="3">
    <location>
        <begin position="14"/>
        <end position="47"/>
    </location>
</feature>
<dbReference type="Pfam" id="PF13581">
    <property type="entry name" value="HATPase_c_2"/>
    <property type="match status" value="1"/>
</dbReference>
<dbReference type="InterPro" id="IPR052016">
    <property type="entry name" value="Bact_Sigma-Reg"/>
</dbReference>
<dbReference type="SMART" id="SM00331">
    <property type="entry name" value="PP2C_SIG"/>
    <property type="match status" value="1"/>
</dbReference>
<dbReference type="SUPFAM" id="SSF81606">
    <property type="entry name" value="PP2C-like"/>
    <property type="match status" value="1"/>
</dbReference>